<protein>
    <submittedName>
        <fullName evidence="2">Uncharacterized protein</fullName>
    </submittedName>
</protein>
<proteinExistence type="predicted"/>
<dbReference type="EMBL" id="CP060783">
    <property type="protein sequence ID" value="QNP50665.1"/>
    <property type="molecule type" value="Genomic_DNA"/>
</dbReference>
<evidence type="ECO:0000313" key="3">
    <source>
        <dbReference type="Proteomes" id="UP000516028"/>
    </source>
</evidence>
<evidence type="ECO:0000313" key="2">
    <source>
        <dbReference type="EMBL" id="QNP50665.1"/>
    </source>
</evidence>
<reference evidence="2 3" key="1">
    <citation type="submission" date="2020-08" db="EMBL/GenBank/DDBJ databases">
        <title>Genome sequence of Diaphorobacter aerolatus KACC 16536T.</title>
        <authorList>
            <person name="Hyun D.-W."/>
            <person name="Bae J.-W."/>
        </authorList>
    </citation>
    <scope>NUCLEOTIDE SEQUENCE [LARGE SCALE GENOMIC DNA]</scope>
    <source>
        <strain evidence="2 3">KACC 16536</strain>
    </source>
</reference>
<keyword evidence="3" id="KW-1185">Reference proteome</keyword>
<evidence type="ECO:0000256" key="1">
    <source>
        <dbReference type="SAM" id="MobiDB-lite"/>
    </source>
</evidence>
<gene>
    <name evidence="2" type="ORF">H9K75_22665</name>
</gene>
<sequence length="172" mass="18519">MPVLEAGAEPLRASEAHPNGDPSPRQGWAFPFFTEGEPHVCCPCSQSIAPRPGAVGRIWPRQSPARSAAQACAAVASPALPRQVHGAPVCGVPCGRLTMSVDLYRRRIAATVVELARDDPFLVKEVITRLRTAGEIEADDLVYLDRIADRWITIAQANAQRGSSAHPRQTHG</sequence>
<dbReference type="AlphaFoldDB" id="A0A7H0GQU9"/>
<organism evidence="2 3">
    <name type="scientific">Diaphorobacter aerolatus</name>
    <dbReference type="NCBI Taxonomy" id="1288495"/>
    <lineage>
        <taxon>Bacteria</taxon>
        <taxon>Pseudomonadati</taxon>
        <taxon>Pseudomonadota</taxon>
        <taxon>Betaproteobacteria</taxon>
        <taxon>Burkholderiales</taxon>
        <taxon>Comamonadaceae</taxon>
        <taxon>Diaphorobacter</taxon>
    </lineage>
</organism>
<name>A0A7H0GQU9_9BURK</name>
<accession>A0A7H0GQU9</accession>
<dbReference type="KEGG" id="daer:H9K75_22665"/>
<dbReference type="Proteomes" id="UP000516028">
    <property type="component" value="Chromosome"/>
</dbReference>
<feature type="region of interest" description="Disordered" evidence="1">
    <location>
        <begin position="1"/>
        <end position="28"/>
    </location>
</feature>